<dbReference type="InterPro" id="IPR050248">
    <property type="entry name" value="Polysacc_deacetylase_ArnD"/>
</dbReference>
<dbReference type="CDD" id="cd10958">
    <property type="entry name" value="CE4_NodB_like_2"/>
    <property type="match status" value="1"/>
</dbReference>
<reference evidence="3 4" key="1">
    <citation type="submission" date="2017-06" db="EMBL/GenBank/DDBJ databases">
        <title>Genome sequencing of cyanobaciteial culture collection at National Institute for Environmental Studies (NIES).</title>
        <authorList>
            <person name="Hirose Y."/>
            <person name="Shimura Y."/>
            <person name="Fujisawa T."/>
            <person name="Nakamura Y."/>
            <person name="Kawachi M."/>
        </authorList>
    </citation>
    <scope>NUCLEOTIDE SEQUENCE [LARGE SCALE GENOMIC DNA]</scope>
    <source>
        <strain evidence="3 4">NIES-2135</strain>
    </source>
</reference>
<evidence type="ECO:0000313" key="4">
    <source>
        <dbReference type="Proteomes" id="UP000217895"/>
    </source>
</evidence>
<evidence type="ECO:0000313" key="3">
    <source>
        <dbReference type="EMBL" id="BAY58414.1"/>
    </source>
</evidence>
<dbReference type="GO" id="GO:0005975">
    <property type="term" value="P:carbohydrate metabolic process"/>
    <property type="evidence" value="ECO:0007669"/>
    <property type="project" value="InterPro"/>
</dbReference>
<evidence type="ECO:0000256" key="1">
    <source>
        <dbReference type="SAM" id="Phobius"/>
    </source>
</evidence>
<keyword evidence="1" id="KW-0472">Membrane</keyword>
<dbReference type="SUPFAM" id="SSF88713">
    <property type="entry name" value="Glycoside hydrolase/deacetylase"/>
    <property type="match status" value="1"/>
</dbReference>
<sequence>MFYSQIFLISLELLLGLIVVLLFQPRWLLRIIEKLSPGVTYFFKTQERIVALSIDDGLDPATTPKILSVLEKYQVHATFFLISSRVEPNPELITELLDRGHEVGNHLTQDEPSVLLSEIEFEAAVIEAENILSKYTRPKWLRPGGGWYKKSTIDIAQKHGYRVVLGDIFPYDTHIPSSWFASLFILCNIRPGSIIILHDTGMWGKRTATTLEKILPMLDRQGYRVVPLSELAHSP</sequence>
<evidence type="ECO:0000259" key="2">
    <source>
        <dbReference type="PROSITE" id="PS51677"/>
    </source>
</evidence>
<dbReference type="Pfam" id="PF01522">
    <property type="entry name" value="Polysacc_deac_1"/>
    <property type="match status" value="1"/>
</dbReference>
<dbReference type="PROSITE" id="PS51677">
    <property type="entry name" value="NODB"/>
    <property type="match status" value="1"/>
</dbReference>
<name>A0A1Z4JNW4_LEPBY</name>
<dbReference type="EMBL" id="AP018203">
    <property type="protein sequence ID" value="BAY58414.1"/>
    <property type="molecule type" value="Genomic_DNA"/>
</dbReference>
<proteinExistence type="predicted"/>
<dbReference type="GO" id="GO:0016810">
    <property type="term" value="F:hydrolase activity, acting on carbon-nitrogen (but not peptide) bonds"/>
    <property type="evidence" value="ECO:0007669"/>
    <property type="project" value="InterPro"/>
</dbReference>
<keyword evidence="4" id="KW-1185">Reference proteome</keyword>
<dbReference type="InterPro" id="IPR011330">
    <property type="entry name" value="Glyco_hydro/deAcase_b/a-brl"/>
</dbReference>
<accession>A0A1Z4JNW4</accession>
<dbReference type="AlphaFoldDB" id="A0A1Z4JNW4"/>
<dbReference type="PANTHER" id="PTHR10587">
    <property type="entry name" value="GLYCOSYL TRANSFERASE-RELATED"/>
    <property type="match status" value="1"/>
</dbReference>
<keyword evidence="1" id="KW-0812">Transmembrane</keyword>
<dbReference type="InterPro" id="IPR002509">
    <property type="entry name" value="NODB_dom"/>
</dbReference>
<dbReference type="Proteomes" id="UP000217895">
    <property type="component" value="Chromosome"/>
</dbReference>
<protein>
    <submittedName>
        <fullName evidence="3">Polysaccharide deacetylase</fullName>
    </submittedName>
</protein>
<organism evidence="3 4">
    <name type="scientific">Leptolyngbya boryana NIES-2135</name>
    <dbReference type="NCBI Taxonomy" id="1973484"/>
    <lineage>
        <taxon>Bacteria</taxon>
        <taxon>Bacillati</taxon>
        <taxon>Cyanobacteriota</taxon>
        <taxon>Cyanophyceae</taxon>
        <taxon>Leptolyngbyales</taxon>
        <taxon>Leptolyngbyaceae</taxon>
        <taxon>Leptolyngbya group</taxon>
        <taxon>Leptolyngbya</taxon>
    </lineage>
</organism>
<dbReference type="Gene3D" id="3.20.20.370">
    <property type="entry name" value="Glycoside hydrolase/deacetylase"/>
    <property type="match status" value="1"/>
</dbReference>
<keyword evidence="1" id="KW-1133">Transmembrane helix</keyword>
<dbReference type="PANTHER" id="PTHR10587:SF137">
    <property type="entry name" value="4-DEOXY-4-FORMAMIDO-L-ARABINOSE-PHOSPHOUNDECAPRENOL DEFORMYLASE ARND-RELATED"/>
    <property type="match status" value="1"/>
</dbReference>
<feature type="domain" description="NodB homology" evidence="2">
    <location>
        <begin position="48"/>
        <end position="226"/>
    </location>
</feature>
<feature type="transmembrane region" description="Helical" evidence="1">
    <location>
        <begin position="6"/>
        <end position="23"/>
    </location>
</feature>
<gene>
    <name evidence="3" type="ORF">NIES2135_52870</name>
</gene>